<accession>A0AAJ1IJ81</accession>
<keyword evidence="9" id="KW-0460">Magnesium</keyword>
<keyword evidence="5" id="KW-0819">tRNA processing</keyword>
<evidence type="ECO:0000256" key="2">
    <source>
        <dbReference type="ARBA" id="ARBA00007599"/>
    </source>
</evidence>
<evidence type="ECO:0000256" key="8">
    <source>
        <dbReference type="ARBA" id="ARBA00022840"/>
    </source>
</evidence>
<dbReference type="GO" id="GO:0005524">
    <property type="term" value="F:ATP binding"/>
    <property type="evidence" value="ECO:0007669"/>
    <property type="project" value="UniProtKB-KW"/>
</dbReference>
<evidence type="ECO:0000313" key="11">
    <source>
        <dbReference type="EMBL" id="MDC7228026.1"/>
    </source>
</evidence>
<evidence type="ECO:0000256" key="10">
    <source>
        <dbReference type="ARBA" id="ARBA00032441"/>
    </source>
</evidence>
<evidence type="ECO:0000256" key="4">
    <source>
        <dbReference type="ARBA" id="ARBA00022490"/>
    </source>
</evidence>
<reference evidence="11 12" key="1">
    <citation type="submission" date="2022-12" db="EMBL/GenBank/DDBJ databases">
        <title>Metagenome assembled genome from gulf of manar.</title>
        <authorList>
            <person name="Kohli P."/>
            <person name="Pk S."/>
            <person name="Venkata Ramana C."/>
            <person name="Sasikala C."/>
        </authorList>
    </citation>
    <scope>NUCLEOTIDE SEQUENCE [LARGE SCALE GENOMIC DNA]</scope>
    <source>
        <strain evidence="11">JB008</strain>
    </source>
</reference>
<evidence type="ECO:0000256" key="1">
    <source>
        <dbReference type="ARBA" id="ARBA00004496"/>
    </source>
</evidence>
<evidence type="ECO:0000256" key="6">
    <source>
        <dbReference type="ARBA" id="ARBA00022723"/>
    </source>
</evidence>
<dbReference type="GO" id="GO:0046872">
    <property type="term" value="F:metal ion binding"/>
    <property type="evidence" value="ECO:0007669"/>
    <property type="project" value="UniProtKB-KW"/>
</dbReference>
<dbReference type="PANTHER" id="PTHR33540">
    <property type="entry name" value="TRNA THREONYLCARBAMOYLADENOSINE BIOSYNTHESIS PROTEIN TSAE"/>
    <property type="match status" value="1"/>
</dbReference>
<evidence type="ECO:0000313" key="12">
    <source>
        <dbReference type="Proteomes" id="UP001221217"/>
    </source>
</evidence>
<evidence type="ECO:0000256" key="5">
    <source>
        <dbReference type="ARBA" id="ARBA00022694"/>
    </source>
</evidence>
<evidence type="ECO:0000256" key="7">
    <source>
        <dbReference type="ARBA" id="ARBA00022741"/>
    </source>
</evidence>
<dbReference type="GO" id="GO:0002949">
    <property type="term" value="P:tRNA threonylcarbamoyladenosine modification"/>
    <property type="evidence" value="ECO:0007669"/>
    <property type="project" value="InterPro"/>
</dbReference>
<gene>
    <name evidence="11" type="primary">tsaE</name>
    <name evidence="11" type="ORF">PQJ61_14785</name>
</gene>
<dbReference type="NCBIfam" id="TIGR00150">
    <property type="entry name" value="T6A_YjeE"/>
    <property type="match status" value="1"/>
</dbReference>
<comment type="similarity">
    <text evidence="2">Belongs to the TsaE family.</text>
</comment>
<keyword evidence="8" id="KW-0067">ATP-binding</keyword>
<proteinExistence type="inferred from homology"/>
<dbReference type="SUPFAM" id="SSF52540">
    <property type="entry name" value="P-loop containing nucleoside triphosphate hydrolases"/>
    <property type="match status" value="1"/>
</dbReference>
<comment type="caution">
    <text evidence="11">The sequence shown here is derived from an EMBL/GenBank/DDBJ whole genome shotgun (WGS) entry which is preliminary data.</text>
</comment>
<name>A0AAJ1IJ81_9SPIO</name>
<keyword evidence="6" id="KW-0479">Metal-binding</keyword>
<dbReference type="PANTHER" id="PTHR33540:SF2">
    <property type="entry name" value="TRNA THREONYLCARBAMOYLADENOSINE BIOSYNTHESIS PROTEIN TSAE"/>
    <property type="match status" value="1"/>
</dbReference>
<dbReference type="AlphaFoldDB" id="A0AAJ1IJ81"/>
<dbReference type="InterPro" id="IPR027417">
    <property type="entry name" value="P-loop_NTPase"/>
</dbReference>
<dbReference type="Gene3D" id="3.40.50.300">
    <property type="entry name" value="P-loop containing nucleotide triphosphate hydrolases"/>
    <property type="match status" value="1"/>
</dbReference>
<comment type="subcellular location">
    <subcellularLocation>
        <location evidence="1">Cytoplasm</location>
    </subcellularLocation>
</comment>
<evidence type="ECO:0000256" key="9">
    <source>
        <dbReference type="ARBA" id="ARBA00022842"/>
    </source>
</evidence>
<evidence type="ECO:0000256" key="3">
    <source>
        <dbReference type="ARBA" id="ARBA00019010"/>
    </source>
</evidence>
<dbReference type="GO" id="GO:0005737">
    <property type="term" value="C:cytoplasm"/>
    <property type="evidence" value="ECO:0007669"/>
    <property type="project" value="UniProtKB-SubCell"/>
</dbReference>
<dbReference type="EMBL" id="JAQQAL010000039">
    <property type="protein sequence ID" value="MDC7228026.1"/>
    <property type="molecule type" value="Genomic_DNA"/>
</dbReference>
<keyword evidence="4" id="KW-0963">Cytoplasm</keyword>
<dbReference type="Pfam" id="PF02367">
    <property type="entry name" value="TsaE"/>
    <property type="match status" value="1"/>
</dbReference>
<dbReference type="InterPro" id="IPR003442">
    <property type="entry name" value="T6A_TsaE"/>
</dbReference>
<dbReference type="Proteomes" id="UP001221217">
    <property type="component" value="Unassembled WGS sequence"/>
</dbReference>
<keyword evidence="7" id="KW-0547">Nucleotide-binding</keyword>
<organism evidence="11 12">
    <name type="scientific">Candidatus Thalassospirochaeta sargassi</name>
    <dbReference type="NCBI Taxonomy" id="3119039"/>
    <lineage>
        <taxon>Bacteria</taxon>
        <taxon>Pseudomonadati</taxon>
        <taxon>Spirochaetota</taxon>
        <taxon>Spirochaetia</taxon>
        <taxon>Spirochaetales</taxon>
        <taxon>Spirochaetaceae</taxon>
        <taxon>Candidatus Thalassospirochaeta</taxon>
    </lineage>
</organism>
<sequence>MSRTKRDSLSETIVPTAEDMHKLGHRLAEKAAPGMIAALSGSLGAGKTTLVKGVAEGLNISKTITSPSFTIIKEYYDGRMPLYHMDLYRIDNFEELYMIGFEELIYGEGLSIIEWSEKAEELIPCSAIEILIDILPDGSRNVKVDGLEL</sequence>
<protein>
    <recommendedName>
        <fullName evidence="3">tRNA threonylcarbamoyladenosine biosynthesis protein TsaE</fullName>
    </recommendedName>
    <alternativeName>
        <fullName evidence="10">t(6)A37 threonylcarbamoyladenosine biosynthesis protein TsaE</fullName>
    </alternativeName>
</protein>